<dbReference type="AlphaFoldDB" id="A0A5C3M6F1"/>
<comment type="subcellular location">
    <subcellularLocation>
        <location evidence="1">Nucleus</location>
    </subcellularLocation>
</comment>
<evidence type="ECO:0000256" key="7">
    <source>
        <dbReference type="ARBA" id="ARBA00022801"/>
    </source>
</evidence>
<dbReference type="GO" id="GO:0006364">
    <property type="term" value="P:rRNA processing"/>
    <property type="evidence" value="ECO:0007669"/>
    <property type="project" value="TreeGrafter"/>
</dbReference>
<dbReference type="Pfam" id="PF01868">
    <property type="entry name" value="RNase_P-MRP_p29"/>
    <property type="match status" value="1"/>
</dbReference>
<dbReference type="InterPro" id="IPR023538">
    <property type="entry name" value="RNP1"/>
</dbReference>
<dbReference type="HAMAP" id="MF_00754">
    <property type="entry name" value="RNase_P_1"/>
    <property type="match status" value="1"/>
</dbReference>
<evidence type="ECO:0000256" key="3">
    <source>
        <dbReference type="ARBA" id="ARBA00022490"/>
    </source>
</evidence>
<dbReference type="InterPro" id="IPR036980">
    <property type="entry name" value="RNase_P/MRP_Rpp29_sf"/>
</dbReference>
<keyword evidence="5" id="KW-0540">Nuclease</keyword>
<evidence type="ECO:0000256" key="6">
    <source>
        <dbReference type="ARBA" id="ARBA00022759"/>
    </source>
</evidence>
<sequence length="240" mass="27195">MYASRIHGRMMLLENPQRESRAKKEMELKHARRKAEKEQKKLGIIGKREAREKGVWKFDEQQMKFELFVPLHHMWMGYMSELLGLAQPPMSSSPPPSAQTMPGSSGLHPKLVKADFHGSVMTVRRSKNPSLIGLSGIVIHETENAFKIITTESKVKVLPKQNSIFAFAIPLYSIIPTNPAPNSNQKGHTPTPFPPIPPKNAQGTVLDLPHMEFELHGNQFCFRSADRVGRKFKHKETIEL</sequence>
<accession>A0A5C3M6F1</accession>
<dbReference type="PANTHER" id="PTHR13348">
    <property type="entry name" value="RIBONUCLEASE P SUBUNIT P29"/>
    <property type="match status" value="1"/>
</dbReference>
<keyword evidence="4 8" id="KW-0819">tRNA processing</keyword>
<evidence type="ECO:0000256" key="8">
    <source>
        <dbReference type="PIRNR" id="PIRNR027081"/>
    </source>
</evidence>
<dbReference type="GO" id="GO:0004519">
    <property type="term" value="F:endonuclease activity"/>
    <property type="evidence" value="ECO:0007669"/>
    <property type="project" value="UniProtKB-KW"/>
</dbReference>
<dbReference type="GO" id="GO:0000172">
    <property type="term" value="C:ribonuclease MRP complex"/>
    <property type="evidence" value="ECO:0007669"/>
    <property type="project" value="InterPro"/>
</dbReference>
<dbReference type="SUPFAM" id="SSF101744">
    <property type="entry name" value="Rof/RNase P subunit-like"/>
    <property type="match status" value="1"/>
</dbReference>
<dbReference type="SMART" id="SM00538">
    <property type="entry name" value="POP4"/>
    <property type="match status" value="1"/>
</dbReference>
<evidence type="ECO:0000256" key="1">
    <source>
        <dbReference type="ARBA" id="ARBA00004123"/>
    </source>
</evidence>
<comment type="similarity">
    <text evidence="2">Belongs to the eukaryotic/archaeal RNase P protein component 1 family.</text>
</comment>
<keyword evidence="7" id="KW-0378">Hydrolase</keyword>
<reference evidence="9 10" key="1">
    <citation type="journal article" date="2019" name="Nat. Ecol. Evol.">
        <title>Megaphylogeny resolves global patterns of mushroom evolution.</title>
        <authorList>
            <person name="Varga T."/>
            <person name="Krizsan K."/>
            <person name="Foldi C."/>
            <person name="Dima B."/>
            <person name="Sanchez-Garcia M."/>
            <person name="Sanchez-Ramirez S."/>
            <person name="Szollosi G.J."/>
            <person name="Szarkandi J.G."/>
            <person name="Papp V."/>
            <person name="Albert L."/>
            <person name="Andreopoulos W."/>
            <person name="Angelini C."/>
            <person name="Antonin V."/>
            <person name="Barry K.W."/>
            <person name="Bougher N.L."/>
            <person name="Buchanan P."/>
            <person name="Buyck B."/>
            <person name="Bense V."/>
            <person name="Catcheside P."/>
            <person name="Chovatia M."/>
            <person name="Cooper J."/>
            <person name="Damon W."/>
            <person name="Desjardin D."/>
            <person name="Finy P."/>
            <person name="Geml J."/>
            <person name="Haridas S."/>
            <person name="Hughes K."/>
            <person name="Justo A."/>
            <person name="Karasinski D."/>
            <person name="Kautmanova I."/>
            <person name="Kiss B."/>
            <person name="Kocsube S."/>
            <person name="Kotiranta H."/>
            <person name="LaButti K.M."/>
            <person name="Lechner B.E."/>
            <person name="Liimatainen K."/>
            <person name="Lipzen A."/>
            <person name="Lukacs Z."/>
            <person name="Mihaltcheva S."/>
            <person name="Morgado L.N."/>
            <person name="Niskanen T."/>
            <person name="Noordeloos M.E."/>
            <person name="Ohm R.A."/>
            <person name="Ortiz-Santana B."/>
            <person name="Ovrebo C."/>
            <person name="Racz N."/>
            <person name="Riley R."/>
            <person name="Savchenko A."/>
            <person name="Shiryaev A."/>
            <person name="Soop K."/>
            <person name="Spirin V."/>
            <person name="Szebenyi C."/>
            <person name="Tomsovsky M."/>
            <person name="Tulloss R.E."/>
            <person name="Uehling J."/>
            <person name="Grigoriev I.V."/>
            <person name="Vagvolgyi C."/>
            <person name="Papp T."/>
            <person name="Martin F.M."/>
            <person name="Miettinen O."/>
            <person name="Hibbett D.S."/>
            <person name="Nagy L.G."/>
        </authorList>
    </citation>
    <scope>NUCLEOTIDE SEQUENCE [LARGE SCALE GENOMIC DNA]</scope>
    <source>
        <strain evidence="9 10">CBS 166.37</strain>
    </source>
</reference>
<evidence type="ECO:0000256" key="2">
    <source>
        <dbReference type="ARBA" id="ARBA00006181"/>
    </source>
</evidence>
<name>A0A5C3M6F1_9AGAR</name>
<dbReference type="Gene3D" id="2.30.30.210">
    <property type="entry name" value="Ribonuclease P/MRP, subunit p29"/>
    <property type="match status" value="1"/>
</dbReference>
<dbReference type="InterPro" id="IPR002730">
    <property type="entry name" value="Rpp29/RNP1"/>
</dbReference>
<evidence type="ECO:0000313" key="10">
    <source>
        <dbReference type="Proteomes" id="UP000308652"/>
    </source>
</evidence>
<dbReference type="GO" id="GO:0016787">
    <property type="term" value="F:hydrolase activity"/>
    <property type="evidence" value="ECO:0007669"/>
    <property type="project" value="UniProtKB-KW"/>
</dbReference>
<dbReference type="PIRSF" id="PIRSF027081">
    <property type="entry name" value="RNase_P/MRP_p29_subunit"/>
    <property type="match status" value="1"/>
</dbReference>
<dbReference type="EMBL" id="ML213596">
    <property type="protein sequence ID" value="TFK40457.1"/>
    <property type="molecule type" value="Genomic_DNA"/>
</dbReference>
<dbReference type="GO" id="GO:0005634">
    <property type="term" value="C:nucleus"/>
    <property type="evidence" value="ECO:0007669"/>
    <property type="project" value="UniProtKB-SubCell"/>
</dbReference>
<keyword evidence="6" id="KW-0255">Endonuclease</keyword>
<evidence type="ECO:0000256" key="5">
    <source>
        <dbReference type="ARBA" id="ARBA00022722"/>
    </source>
</evidence>
<gene>
    <name evidence="9" type="ORF">BDQ12DRAFT_452895</name>
</gene>
<keyword evidence="10" id="KW-1185">Reference proteome</keyword>
<evidence type="ECO:0000313" key="9">
    <source>
        <dbReference type="EMBL" id="TFK40457.1"/>
    </source>
</evidence>
<dbReference type="GO" id="GO:0030677">
    <property type="term" value="C:ribonuclease P complex"/>
    <property type="evidence" value="ECO:0007669"/>
    <property type="project" value="InterPro"/>
</dbReference>
<dbReference type="InterPro" id="IPR023534">
    <property type="entry name" value="Rof/RNase_P-like"/>
</dbReference>
<dbReference type="OrthoDB" id="124041at2759"/>
<dbReference type="PANTHER" id="PTHR13348:SF0">
    <property type="entry name" value="RIBONUCLEASE P PROTEIN SUBUNIT P29"/>
    <property type="match status" value="1"/>
</dbReference>
<proteinExistence type="inferred from homology"/>
<dbReference type="GO" id="GO:0033204">
    <property type="term" value="F:ribonuclease P RNA binding"/>
    <property type="evidence" value="ECO:0007669"/>
    <property type="project" value="InterPro"/>
</dbReference>
<dbReference type="InterPro" id="IPR016848">
    <property type="entry name" value="RNase_P/MRP_Rpp29-subunit"/>
</dbReference>
<keyword evidence="8" id="KW-0539">Nucleus</keyword>
<dbReference type="GO" id="GO:0001682">
    <property type="term" value="P:tRNA 5'-leader removal"/>
    <property type="evidence" value="ECO:0007669"/>
    <property type="project" value="InterPro"/>
</dbReference>
<protein>
    <recommendedName>
        <fullName evidence="8">Ribonuclease P protein subunit</fullName>
    </recommendedName>
</protein>
<dbReference type="Proteomes" id="UP000308652">
    <property type="component" value="Unassembled WGS sequence"/>
</dbReference>
<dbReference type="STRING" id="68775.A0A5C3M6F1"/>
<organism evidence="9 10">
    <name type="scientific">Crucibulum laeve</name>
    <dbReference type="NCBI Taxonomy" id="68775"/>
    <lineage>
        <taxon>Eukaryota</taxon>
        <taxon>Fungi</taxon>
        <taxon>Dikarya</taxon>
        <taxon>Basidiomycota</taxon>
        <taxon>Agaricomycotina</taxon>
        <taxon>Agaricomycetes</taxon>
        <taxon>Agaricomycetidae</taxon>
        <taxon>Agaricales</taxon>
        <taxon>Agaricineae</taxon>
        <taxon>Nidulariaceae</taxon>
        <taxon>Crucibulum</taxon>
    </lineage>
</organism>
<keyword evidence="3" id="KW-0963">Cytoplasm</keyword>
<evidence type="ECO:0000256" key="4">
    <source>
        <dbReference type="ARBA" id="ARBA00022694"/>
    </source>
</evidence>